<gene>
    <name evidence="2" type="ORF">PIB30_094010</name>
</gene>
<proteinExistence type="predicted"/>
<evidence type="ECO:0000256" key="1">
    <source>
        <dbReference type="SAM" id="MobiDB-lite"/>
    </source>
</evidence>
<protein>
    <submittedName>
        <fullName evidence="2">Uncharacterized protein</fullName>
    </submittedName>
</protein>
<comment type="caution">
    <text evidence="2">The sequence shown here is derived from an EMBL/GenBank/DDBJ whole genome shotgun (WGS) entry which is preliminary data.</text>
</comment>
<dbReference type="EMBL" id="JASCZI010092665">
    <property type="protein sequence ID" value="MED6152645.1"/>
    <property type="molecule type" value="Genomic_DNA"/>
</dbReference>
<sequence length="148" mass="16321">MDTAPSTKKKIKELVKHTARKRNREGDSSREKIEEDKARRKIEHKCASVDDLISKLKAFKGALHNNKKLNTHLKAPTTIAPSRILSYTFARTAQSGGTSVRPRGGIGYFRTKFGLASRSRASLNTPLHVSRARTVPPCVRTTAQAALG</sequence>
<accession>A0ABU6TWQ5</accession>
<name>A0ABU6TWQ5_9FABA</name>
<keyword evidence="3" id="KW-1185">Reference proteome</keyword>
<evidence type="ECO:0000313" key="3">
    <source>
        <dbReference type="Proteomes" id="UP001341840"/>
    </source>
</evidence>
<dbReference type="Proteomes" id="UP001341840">
    <property type="component" value="Unassembled WGS sequence"/>
</dbReference>
<feature type="compositionally biased region" description="Basic and acidic residues" evidence="1">
    <location>
        <begin position="24"/>
        <end position="39"/>
    </location>
</feature>
<feature type="region of interest" description="Disordered" evidence="1">
    <location>
        <begin position="1"/>
        <end position="39"/>
    </location>
</feature>
<evidence type="ECO:0000313" key="2">
    <source>
        <dbReference type="EMBL" id="MED6152645.1"/>
    </source>
</evidence>
<feature type="compositionally biased region" description="Basic residues" evidence="1">
    <location>
        <begin position="7"/>
        <end position="23"/>
    </location>
</feature>
<organism evidence="2 3">
    <name type="scientific">Stylosanthes scabra</name>
    <dbReference type="NCBI Taxonomy" id="79078"/>
    <lineage>
        <taxon>Eukaryota</taxon>
        <taxon>Viridiplantae</taxon>
        <taxon>Streptophyta</taxon>
        <taxon>Embryophyta</taxon>
        <taxon>Tracheophyta</taxon>
        <taxon>Spermatophyta</taxon>
        <taxon>Magnoliopsida</taxon>
        <taxon>eudicotyledons</taxon>
        <taxon>Gunneridae</taxon>
        <taxon>Pentapetalae</taxon>
        <taxon>rosids</taxon>
        <taxon>fabids</taxon>
        <taxon>Fabales</taxon>
        <taxon>Fabaceae</taxon>
        <taxon>Papilionoideae</taxon>
        <taxon>50 kb inversion clade</taxon>
        <taxon>dalbergioids sensu lato</taxon>
        <taxon>Dalbergieae</taxon>
        <taxon>Pterocarpus clade</taxon>
        <taxon>Stylosanthes</taxon>
    </lineage>
</organism>
<reference evidence="2 3" key="1">
    <citation type="journal article" date="2023" name="Plants (Basel)">
        <title>Bridging the Gap: Combining Genomics and Transcriptomics Approaches to Understand Stylosanthes scabra, an Orphan Legume from the Brazilian Caatinga.</title>
        <authorList>
            <person name="Ferreira-Neto J.R.C."/>
            <person name="da Silva M.D."/>
            <person name="Binneck E."/>
            <person name="de Melo N.F."/>
            <person name="da Silva R.H."/>
            <person name="de Melo A.L.T.M."/>
            <person name="Pandolfi V."/>
            <person name="Bustamante F.O."/>
            <person name="Brasileiro-Vidal A.C."/>
            <person name="Benko-Iseppon A.M."/>
        </authorList>
    </citation>
    <scope>NUCLEOTIDE SEQUENCE [LARGE SCALE GENOMIC DNA]</scope>
    <source>
        <tissue evidence="2">Leaves</tissue>
    </source>
</reference>